<dbReference type="EMBL" id="HBFK01010858">
    <property type="protein sequence ID" value="CAD8739976.1"/>
    <property type="molecule type" value="Transcribed_RNA"/>
</dbReference>
<keyword evidence="2" id="KW-0812">Transmembrane</keyword>
<evidence type="ECO:0000313" key="3">
    <source>
        <dbReference type="EMBL" id="CAD8739976.1"/>
    </source>
</evidence>
<feature type="region of interest" description="Disordered" evidence="1">
    <location>
        <begin position="244"/>
        <end position="300"/>
    </location>
</feature>
<keyword evidence="2" id="KW-0472">Membrane</keyword>
<evidence type="ECO:0008006" key="4">
    <source>
        <dbReference type="Google" id="ProtNLM"/>
    </source>
</evidence>
<dbReference type="AlphaFoldDB" id="A0A7S0XT31"/>
<feature type="compositionally biased region" description="Basic and acidic residues" evidence="1">
    <location>
        <begin position="29"/>
        <end position="45"/>
    </location>
</feature>
<evidence type="ECO:0000256" key="2">
    <source>
        <dbReference type="SAM" id="Phobius"/>
    </source>
</evidence>
<protein>
    <recommendedName>
        <fullName evidence="4">SHSP domain-containing protein</fullName>
    </recommendedName>
</protein>
<accession>A0A7S0XT31</accession>
<name>A0A7S0XT31_HEMAN</name>
<sequence>MFHVCEAILIAGEGEEIQTTHSPDTARSTYEHRRAPKRPTHDTRHAMTRTTSRLSLGTHAAAAAVGILFTIALLASPAQGQVFTFRTGHQHNPSMMVLDALSSFDHFFSDKASDPSLISASSYGEGGGKAIYSEVIGVGCTPVQTLHKEIENLNSHSTIKLFVSRTCDAGHAALSNISASTDAEGELTIAATPEGSVEFRQTFALPRNADASTISATYDSTLRILTVSVQIAEPTAVDINIKTVAGAPDGPAPPDAPPAPDQAAAAKTQTEVKQEGGSNGVQGSERSDGGSPAAKAADQIRKLEEELVRMRAAAAGGGQMVAH</sequence>
<gene>
    <name evidence="3" type="ORF">HAND1043_LOCUS6468</name>
</gene>
<feature type="region of interest" description="Disordered" evidence="1">
    <location>
        <begin position="15"/>
        <end position="45"/>
    </location>
</feature>
<feature type="compositionally biased region" description="Pro residues" evidence="1">
    <location>
        <begin position="250"/>
        <end position="260"/>
    </location>
</feature>
<evidence type="ECO:0000256" key="1">
    <source>
        <dbReference type="SAM" id="MobiDB-lite"/>
    </source>
</evidence>
<dbReference type="CDD" id="cd06464">
    <property type="entry name" value="ACD_sHsps-like"/>
    <property type="match status" value="1"/>
</dbReference>
<reference evidence="3" key="1">
    <citation type="submission" date="2021-01" db="EMBL/GenBank/DDBJ databases">
        <authorList>
            <person name="Corre E."/>
            <person name="Pelletier E."/>
            <person name="Niang G."/>
            <person name="Scheremetjew M."/>
            <person name="Finn R."/>
            <person name="Kale V."/>
            <person name="Holt S."/>
            <person name="Cochrane G."/>
            <person name="Meng A."/>
            <person name="Brown T."/>
            <person name="Cohen L."/>
        </authorList>
    </citation>
    <scope>NUCLEOTIDE SEQUENCE</scope>
    <source>
        <strain evidence="3">CCMP441</strain>
    </source>
</reference>
<feature type="compositionally biased region" description="Polar residues" evidence="1">
    <location>
        <begin position="19"/>
        <end position="28"/>
    </location>
</feature>
<organism evidence="3">
    <name type="scientific">Hemiselmis andersenii</name>
    <name type="common">Cryptophyte alga</name>
    <dbReference type="NCBI Taxonomy" id="464988"/>
    <lineage>
        <taxon>Eukaryota</taxon>
        <taxon>Cryptophyceae</taxon>
        <taxon>Cryptomonadales</taxon>
        <taxon>Hemiselmidaceae</taxon>
        <taxon>Hemiselmis</taxon>
    </lineage>
</organism>
<feature type="transmembrane region" description="Helical" evidence="2">
    <location>
        <begin position="54"/>
        <end position="75"/>
    </location>
</feature>
<keyword evidence="2" id="KW-1133">Transmembrane helix</keyword>
<proteinExistence type="predicted"/>